<evidence type="ECO:0000313" key="3">
    <source>
        <dbReference type="Proteomes" id="UP000708208"/>
    </source>
</evidence>
<proteinExistence type="predicted"/>
<evidence type="ECO:0000256" key="1">
    <source>
        <dbReference type="SAM" id="MobiDB-lite"/>
    </source>
</evidence>
<sequence>MWCFQKSYPKGLTGSILLAFLIIYLSRNIECKILVAAPLRSPANPRNSVIFSFDKPMLVGPVNYFDGMWVPVPAPSERMYRSHLMTPTYPSSPIAFDGDIFYTTNSELLEPIPMQPKSMRSGNGNHVVPYGRASRYHEG</sequence>
<comment type="caution">
    <text evidence="2">The sequence shown here is derived from an EMBL/GenBank/DDBJ whole genome shotgun (WGS) entry which is preliminary data.</text>
</comment>
<evidence type="ECO:0000313" key="2">
    <source>
        <dbReference type="EMBL" id="CAG7821951.1"/>
    </source>
</evidence>
<feature type="region of interest" description="Disordered" evidence="1">
    <location>
        <begin position="114"/>
        <end position="139"/>
    </location>
</feature>
<protein>
    <submittedName>
        <fullName evidence="2">Uncharacterized protein</fullName>
    </submittedName>
</protein>
<dbReference type="EMBL" id="CAJVCH010524953">
    <property type="protein sequence ID" value="CAG7821951.1"/>
    <property type="molecule type" value="Genomic_DNA"/>
</dbReference>
<gene>
    <name evidence="2" type="ORF">AFUS01_LOCUS32253</name>
</gene>
<dbReference type="AlphaFoldDB" id="A0A8J2PP54"/>
<keyword evidence="3" id="KW-1185">Reference proteome</keyword>
<accession>A0A8J2PP54</accession>
<reference evidence="2" key="1">
    <citation type="submission" date="2021-06" db="EMBL/GenBank/DDBJ databases">
        <authorList>
            <person name="Hodson N. C."/>
            <person name="Mongue J. A."/>
            <person name="Jaron S. K."/>
        </authorList>
    </citation>
    <scope>NUCLEOTIDE SEQUENCE</scope>
</reference>
<name>A0A8J2PP54_9HEXA</name>
<dbReference type="Proteomes" id="UP000708208">
    <property type="component" value="Unassembled WGS sequence"/>
</dbReference>
<organism evidence="2 3">
    <name type="scientific">Allacma fusca</name>
    <dbReference type="NCBI Taxonomy" id="39272"/>
    <lineage>
        <taxon>Eukaryota</taxon>
        <taxon>Metazoa</taxon>
        <taxon>Ecdysozoa</taxon>
        <taxon>Arthropoda</taxon>
        <taxon>Hexapoda</taxon>
        <taxon>Collembola</taxon>
        <taxon>Symphypleona</taxon>
        <taxon>Sminthuridae</taxon>
        <taxon>Allacma</taxon>
    </lineage>
</organism>